<feature type="transmembrane region" description="Helical" evidence="4">
    <location>
        <begin position="49"/>
        <end position="68"/>
    </location>
</feature>
<dbReference type="GO" id="GO:0016020">
    <property type="term" value="C:membrane"/>
    <property type="evidence" value="ECO:0007669"/>
    <property type="project" value="UniProtKB-SubCell"/>
</dbReference>
<dbReference type="EMBL" id="UOGK01000414">
    <property type="protein sequence ID" value="VAX40587.1"/>
    <property type="molecule type" value="Genomic_DNA"/>
</dbReference>
<evidence type="ECO:0000256" key="2">
    <source>
        <dbReference type="ARBA" id="ARBA00023136"/>
    </source>
</evidence>
<keyword evidence="4" id="KW-0812">Transmembrane</keyword>
<dbReference type="InterPro" id="IPR045851">
    <property type="entry name" value="AMP-bd_C_sf"/>
</dbReference>
<feature type="region of interest" description="Disordered" evidence="3">
    <location>
        <begin position="315"/>
        <end position="355"/>
    </location>
</feature>
<dbReference type="Pfam" id="PF01514">
    <property type="entry name" value="YscJ_FliF"/>
    <property type="match status" value="1"/>
</dbReference>
<dbReference type="Gene3D" id="3.30.300.30">
    <property type="match status" value="1"/>
</dbReference>
<feature type="compositionally biased region" description="Polar residues" evidence="3">
    <location>
        <begin position="330"/>
        <end position="339"/>
    </location>
</feature>
<dbReference type="PANTHER" id="PTHR30046:SF0">
    <property type="entry name" value="FLAGELLAR M-RING PROTEIN"/>
    <property type="match status" value="1"/>
</dbReference>
<keyword evidence="4" id="KW-1133">Transmembrane helix</keyword>
<organism evidence="7">
    <name type="scientific">hydrothermal vent metagenome</name>
    <dbReference type="NCBI Taxonomy" id="652676"/>
    <lineage>
        <taxon>unclassified sequences</taxon>
        <taxon>metagenomes</taxon>
        <taxon>ecological metagenomes</taxon>
    </lineage>
</organism>
<dbReference type="AlphaFoldDB" id="A0A3B1E834"/>
<dbReference type="InterPro" id="IPR043427">
    <property type="entry name" value="YscJ/FliF"/>
</dbReference>
<dbReference type="InterPro" id="IPR006182">
    <property type="entry name" value="FliF_N_dom"/>
</dbReference>
<evidence type="ECO:0000256" key="1">
    <source>
        <dbReference type="ARBA" id="ARBA00004370"/>
    </source>
</evidence>
<gene>
    <name evidence="7" type="ORF">MNBD_PLANCTO03-1634</name>
</gene>
<sequence>MPIPVGSRCCADAECVGFTGMEADLMERIRGLITSAREYLGQMTSSQKLLMGSIGVIAAMTLFLVAQYSGRTEMVDLFPTGDAATQQSTLTALQSSGIPAEVKDGKVVVPASYRSLAVSQLAEAGELPNDTTLLFANLLDRQGFYYSKQQNEQMYVIALQNELARVLRGFGNIRDATVLLDVPEPRGLGRSVRMPTASATVFTNSGRAIDQGEVDAIAELIAGAKAGLTVENIRVIDGSVGRQRRPTSPDQVFSASYLEQTAATEAKLQRKLSELLGYIRGVTIAVTAQVDVTKISKQSTKYLPNKDGSVSIASRIRSDSTTQGGGSTSAQPGVRSNAQGSILSSGGGGGGSTLEKAEDETEFQIGMGSETTTKQDPRGMPTLLAASVNIPRSYIVEQLKAAAAEGEEITPTDAEIEARFAIEQAKIEDSIKPHLQIASEIPGEPPTPGMVVVHLIPVDVPLPAMGGAQAGLLGSLAGGPGGIVGSGLIEKGLLAVLAVGAMGMMLMMVRKATKPAELPSAEELSGVPPTLPTVNDMVGEADESEAAMTGIEIGDDEVRARKLVEQVIEMVGSNPESAAGLLGRWVSDEQ</sequence>
<dbReference type="InterPro" id="IPR013556">
    <property type="entry name" value="Flag_M-ring_C"/>
</dbReference>
<evidence type="ECO:0000259" key="6">
    <source>
        <dbReference type="Pfam" id="PF08345"/>
    </source>
</evidence>
<protein>
    <recommendedName>
        <fullName evidence="8">Flagellar M-ring protein FliF</fullName>
    </recommendedName>
</protein>
<reference evidence="7" key="1">
    <citation type="submission" date="2018-06" db="EMBL/GenBank/DDBJ databases">
        <authorList>
            <person name="Zhirakovskaya E."/>
        </authorList>
    </citation>
    <scope>NUCLEOTIDE SEQUENCE</scope>
</reference>
<evidence type="ECO:0000313" key="7">
    <source>
        <dbReference type="EMBL" id="VAX40587.1"/>
    </source>
</evidence>
<comment type="subcellular location">
    <subcellularLocation>
        <location evidence="1">Membrane</location>
    </subcellularLocation>
</comment>
<dbReference type="Pfam" id="PF08345">
    <property type="entry name" value="YscJ_FliF_C"/>
    <property type="match status" value="1"/>
</dbReference>
<feature type="domain" description="Flagellar M-ring N-terminal" evidence="5">
    <location>
        <begin position="70"/>
        <end position="238"/>
    </location>
</feature>
<evidence type="ECO:0000256" key="3">
    <source>
        <dbReference type="SAM" id="MobiDB-lite"/>
    </source>
</evidence>
<dbReference type="PANTHER" id="PTHR30046">
    <property type="entry name" value="FLAGELLAR M-RING PROTEIN"/>
    <property type="match status" value="1"/>
</dbReference>
<evidence type="ECO:0000256" key="4">
    <source>
        <dbReference type="SAM" id="Phobius"/>
    </source>
</evidence>
<feature type="domain" description="Flagellar M-ring C-terminal" evidence="6">
    <location>
        <begin position="282"/>
        <end position="391"/>
    </location>
</feature>
<proteinExistence type="predicted"/>
<accession>A0A3B1E834</accession>
<evidence type="ECO:0008006" key="8">
    <source>
        <dbReference type="Google" id="ProtNLM"/>
    </source>
</evidence>
<name>A0A3B1E834_9ZZZZ</name>
<evidence type="ECO:0000259" key="5">
    <source>
        <dbReference type="Pfam" id="PF01514"/>
    </source>
</evidence>
<keyword evidence="2 4" id="KW-0472">Membrane</keyword>